<dbReference type="GO" id="GO:0052621">
    <property type="term" value="F:diguanylate cyclase activity"/>
    <property type="evidence" value="ECO:0007669"/>
    <property type="project" value="UniProtKB-EC"/>
</dbReference>
<evidence type="ECO:0000256" key="3">
    <source>
        <dbReference type="ARBA" id="ARBA00022475"/>
    </source>
</evidence>
<evidence type="ECO:0000256" key="4">
    <source>
        <dbReference type="ARBA" id="ARBA00022692"/>
    </source>
</evidence>
<dbReference type="PANTHER" id="PTHR45138">
    <property type="entry name" value="REGULATORY COMPONENTS OF SENSORY TRANSDUCTION SYSTEM"/>
    <property type="match status" value="1"/>
</dbReference>
<feature type="transmembrane region" description="Helical" evidence="8">
    <location>
        <begin position="101"/>
        <end position="121"/>
    </location>
</feature>
<dbReference type="Proteomes" id="UP000228531">
    <property type="component" value="Unassembled WGS sequence"/>
</dbReference>
<dbReference type="RefSeq" id="WP_100368474.1">
    <property type="nucleotide sequence ID" value="NZ_PGTY01000002.1"/>
</dbReference>
<dbReference type="SMART" id="SM00267">
    <property type="entry name" value="GGDEF"/>
    <property type="match status" value="1"/>
</dbReference>
<protein>
    <recommendedName>
        <fullName evidence="2">diguanylate cyclase</fullName>
        <ecNumber evidence="2">2.7.7.65</ecNumber>
    </recommendedName>
</protein>
<evidence type="ECO:0000256" key="1">
    <source>
        <dbReference type="ARBA" id="ARBA00004651"/>
    </source>
</evidence>
<dbReference type="EMBL" id="PGTY01000002">
    <property type="protein sequence ID" value="PJI86154.1"/>
    <property type="molecule type" value="Genomic_DNA"/>
</dbReference>
<name>A0A2M8W5G6_9RHOB</name>
<dbReference type="GO" id="GO:0005886">
    <property type="term" value="C:plasma membrane"/>
    <property type="evidence" value="ECO:0007669"/>
    <property type="project" value="UniProtKB-SubCell"/>
</dbReference>
<evidence type="ECO:0000256" key="8">
    <source>
        <dbReference type="SAM" id="Phobius"/>
    </source>
</evidence>
<evidence type="ECO:0000313" key="11">
    <source>
        <dbReference type="Proteomes" id="UP000228531"/>
    </source>
</evidence>
<gene>
    <name evidence="10" type="ORF">BC777_2512</name>
</gene>
<dbReference type="PROSITE" id="PS50887">
    <property type="entry name" value="GGDEF"/>
    <property type="match status" value="1"/>
</dbReference>
<dbReference type="GO" id="GO:0000155">
    <property type="term" value="F:phosphorelay sensor kinase activity"/>
    <property type="evidence" value="ECO:0007669"/>
    <property type="project" value="InterPro"/>
</dbReference>
<comment type="subcellular location">
    <subcellularLocation>
        <location evidence="1">Cell membrane</location>
        <topology evidence="1">Multi-pass membrane protein</topology>
    </subcellularLocation>
</comment>
<evidence type="ECO:0000256" key="5">
    <source>
        <dbReference type="ARBA" id="ARBA00022989"/>
    </source>
</evidence>
<evidence type="ECO:0000256" key="2">
    <source>
        <dbReference type="ARBA" id="ARBA00012528"/>
    </source>
</evidence>
<evidence type="ECO:0000259" key="9">
    <source>
        <dbReference type="PROSITE" id="PS50887"/>
    </source>
</evidence>
<dbReference type="PANTHER" id="PTHR45138:SF9">
    <property type="entry name" value="DIGUANYLATE CYCLASE DGCM-RELATED"/>
    <property type="match status" value="1"/>
</dbReference>
<feature type="transmembrane region" description="Helical" evidence="8">
    <location>
        <begin position="36"/>
        <end position="55"/>
    </location>
</feature>
<comment type="caution">
    <text evidence="10">The sequence shown here is derived from an EMBL/GenBank/DDBJ whole genome shotgun (WGS) entry which is preliminary data.</text>
</comment>
<dbReference type="CDD" id="cd01949">
    <property type="entry name" value="GGDEF"/>
    <property type="match status" value="1"/>
</dbReference>
<dbReference type="GO" id="GO:0071555">
    <property type="term" value="P:cell wall organization"/>
    <property type="evidence" value="ECO:0007669"/>
    <property type="project" value="InterPro"/>
</dbReference>
<evidence type="ECO:0000256" key="7">
    <source>
        <dbReference type="ARBA" id="ARBA00034247"/>
    </source>
</evidence>
<dbReference type="InterPro" id="IPR011620">
    <property type="entry name" value="Sig_transdc_His_kinase_LytS_TM"/>
</dbReference>
<keyword evidence="11" id="KW-1185">Reference proteome</keyword>
<feature type="transmembrane region" description="Helical" evidence="8">
    <location>
        <begin position="7"/>
        <end position="24"/>
    </location>
</feature>
<dbReference type="InterPro" id="IPR043128">
    <property type="entry name" value="Rev_trsase/Diguanyl_cyclase"/>
</dbReference>
<organism evidence="10 11">
    <name type="scientific">Yoonia maricola</name>
    <dbReference type="NCBI Taxonomy" id="420999"/>
    <lineage>
        <taxon>Bacteria</taxon>
        <taxon>Pseudomonadati</taxon>
        <taxon>Pseudomonadota</taxon>
        <taxon>Alphaproteobacteria</taxon>
        <taxon>Rhodobacterales</taxon>
        <taxon>Paracoccaceae</taxon>
        <taxon>Yoonia</taxon>
    </lineage>
</organism>
<keyword evidence="3" id="KW-1003">Cell membrane</keyword>
<proteinExistence type="predicted"/>
<sequence length="365" mass="39276">MLQLQVMVPPIVALMGLAFLFNTILRHFHDSKFEQIAFGLLFGLTISFGMINPLTLGEGVIFDTRTVLVGAAVAFVGPIAGVIATGIGIICRIVIGGAGMSAGVVGLLLAFGFAYIGTTLLKNRIRHPVLKDFLMALIITSAAASVFVLPYDLAVSILASILPTLIVVDIVGMIAIGFVFRREVNHLQLNKKLVDEANTDSLTNLLNRRGMDAEICATKFDADVGHAMFYFDIDNFKHVNDTYGHGAGDAALAIVAARIKDSIRDEAIFTRHGGDEFSIYMRRLDATDMQAVANRIGASISSQAFVFDGHTFNVSISIGGFWTKNNLPVQRMIDLADAQLLLAKQAGKNRAQIAYDNQGQSAAVA</sequence>
<keyword evidence="5 8" id="KW-1133">Transmembrane helix</keyword>
<dbReference type="InterPro" id="IPR050469">
    <property type="entry name" value="Diguanylate_Cyclase"/>
</dbReference>
<dbReference type="OrthoDB" id="9812260at2"/>
<evidence type="ECO:0000313" key="10">
    <source>
        <dbReference type="EMBL" id="PJI86154.1"/>
    </source>
</evidence>
<keyword evidence="4 8" id="KW-0812">Transmembrane</keyword>
<dbReference type="InterPro" id="IPR000160">
    <property type="entry name" value="GGDEF_dom"/>
</dbReference>
<comment type="catalytic activity">
    <reaction evidence="7">
        <text>2 GTP = 3',3'-c-di-GMP + 2 diphosphate</text>
        <dbReference type="Rhea" id="RHEA:24898"/>
        <dbReference type="ChEBI" id="CHEBI:33019"/>
        <dbReference type="ChEBI" id="CHEBI:37565"/>
        <dbReference type="ChEBI" id="CHEBI:58805"/>
        <dbReference type="EC" id="2.7.7.65"/>
    </reaction>
</comment>
<reference evidence="10 11" key="1">
    <citation type="submission" date="2017-11" db="EMBL/GenBank/DDBJ databases">
        <title>Genomic Encyclopedia of Archaeal and Bacterial Type Strains, Phase II (KMG-II): From Individual Species to Whole Genera.</title>
        <authorList>
            <person name="Goeker M."/>
        </authorList>
    </citation>
    <scope>NUCLEOTIDE SEQUENCE [LARGE SCALE GENOMIC DNA]</scope>
    <source>
        <strain evidence="10 11">DSM 29128</strain>
    </source>
</reference>
<feature type="domain" description="GGDEF" evidence="9">
    <location>
        <begin position="224"/>
        <end position="356"/>
    </location>
</feature>
<evidence type="ECO:0000256" key="6">
    <source>
        <dbReference type="ARBA" id="ARBA00023136"/>
    </source>
</evidence>
<feature type="transmembrane region" description="Helical" evidence="8">
    <location>
        <begin position="133"/>
        <end position="151"/>
    </location>
</feature>
<dbReference type="EC" id="2.7.7.65" evidence="2"/>
<dbReference type="SUPFAM" id="SSF55073">
    <property type="entry name" value="Nucleotide cyclase"/>
    <property type="match status" value="1"/>
</dbReference>
<dbReference type="Pfam" id="PF07694">
    <property type="entry name" value="5TM-5TMR_LYT"/>
    <property type="match status" value="1"/>
</dbReference>
<accession>A0A2M8W5G6</accession>
<dbReference type="AlphaFoldDB" id="A0A2M8W5G6"/>
<dbReference type="InterPro" id="IPR029787">
    <property type="entry name" value="Nucleotide_cyclase"/>
</dbReference>
<dbReference type="Pfam" id="PF00990">
    <property type="entry name" value="GGDEF"/>
    <property type="match status" value="1"/>
</dbReference>
<dbReference type="Gene3D" id="3.30.70.270">
    <property type="match status" value="1"/>
</dbReference>
<feature type="transmembrane region" description="Helical" evidence="8">
    <location>
        <begin position="157"/>
        <end position="180"/>
    </location>
</feature>
<keyword evidence="6 8" id="KW-0472">Membrane</keyword>
<feature type="transmembrane region" description="Helical" evidence="8">
    <location>
        <begin position="67"/>
        <end position="95"/>
    </location>
</feature>
<dbReference type="NCBIfam" id="TIGR00254">
    <property type="entry name" value="GGDEF"/>
    <property type="match status" value="1"/>
</dbReference>